<protein>
    <submittedName>
        <fullName evidence="7">Unnamed protein product</fullName>
    </submittedName>
</protein>
<keyword evidence="2 5" id="KW-0479">Metal-binding</keyword>
<dbReference type="Gene3D" id="3.40.50.720">
    <property type="entry name" value="NAD(P)-binding Rossmann-like Domain"/>
    <property type="match status" value="2"/>
</dbReference>
<dbReference type="EMBL" id="BSYA01000110">
    <property type="protein sequence ID" value="GMG32998.1"/>
    <property type="molecule type" value="Genomic_DNA"/>
</dbReference>
<dbReference type="AlphaFoldDB" id="A0AAN4YMA1"/>
<evidence type="ECO:0000256" key="3">
    <source>
        <dbReference type="ARBA" id="ARBA00022833"/>
    </source>
</evidence>
<dbReference type="Pfam" id="PF08240">
    <property type="entry name" value="ADH_N"/>
    <property type="match status" value="1"/>
</dbReference>
<proteinExistence type="inferred from homology"/>
<dbReference type="Gene3D" id="3.90.180.10">
    <property type="entry name" value="Medium-chain alcohol dehydrogenases, catalytic domain"/>
    <property type="match status" value="3"/>
</dbReference>
<keyword evidence="4" id="KW-0560">Oxidoreductase</keyword>
<dbReference type="InterPro" id="IPR011032">
    <property type="entry name" value="GroES-like_sf"/>
</dbReference>
<evidence type="ECO:0000256" key="2">
    <source>
        <dbReference type="ARBA" id="ARBA00022723"/>
    </source>
</evidence>
<dbReference type="Pfam" id="PF00107">
    <property type="entry name" value="ADH_zinc_N"/>
    <property type="match status" value="1"/>
</dbReference>
<dbReference type="InterPro" id="IPR047109">
    <property type="entry name" value="CAD-like"/>
</dbReference>
<organism evidence="7 8">
    <name type="scientific">Aspergillus oryzae</name>
    <name type="common">Yellow koji mold</name>
    <dbReference type="NCBI Taxonomy" id="5062"/>
    <lineage>
        <taxon>Eukaryota</taxon>
        <taxon>Fungi</taxon>
        <taxon>Dikarya</taxon>
        <taxon>Ascomycota</taxon>
        <taxon>Pezizomycotina</taxon>
        <taxon>Eurotiomycetes</taxon>
        <taxon>Eurotiomycetidae</taxon>
        <taxon>Eurotiales</taxon>
        <taxon>Aspergillaceae</taxon>
        <taxon>Aspergillus</taxon>
        <taxon>Aspergillus subgen. Circumdati</taxon>
    </lineage>
</organism>
<feature type="domain" description="Enoyl reductase (ER)" evidence="6">
    <location>
        <begin position="10"/>
        <end position="293"/>
    </location>
</feature>
<dbReference type="GO" id="GO:0008270">
    <property type="term" value="F:zinc ion binding"/>
    <property type="evidence" value="ECO:0007669"/>
    <property type="project" value="InterPro"/>
</dbReference>
<comment type="caution">
    <text evidence="7">The sequence shown here is derived from an EMBL/GenBank/DDBJ whole genome shotgun (WGS) entry which is preliminary data.</text>
</comment>
<dbReference type="SUPFAM" id="SSF51735">
    <property type="entry name" value="NAD(P)-binding Rossmann-fold domains"/>
    <property type="match status" value="1"/>
</dbReference>
<evidence type="ECO:0000256" key="1">
    <source>
        <dbReference type="ARBA" id="ARBA00001947"/>
    </source>
</evidence>
<evidence type="ECO:0000313" key="8">
    <source>
        <dbReference type="Proteomes" id="UP001165205"/>
    </source>
</evidence>
<comment type="similarity">
    <text evidence="5">Belongs to the zinc-containing alcohol dehydrogenase family.</text>
</comment>
<dbReference type="InterPro" id="IPR002328">
    <property type="entry name" value="ADH_Zn_CS"/>
</dbReference>
<evidence type="ECO:0000256" key="5">
    <source>
        <dbReference type="RuleBase" id="RU361277"/>
    </source>
</evidence>
<sequence length="296" mass="32181">MSITFDVYRGSKEGKIVADKTTRPLRPTDVYIETTHSGLCGTDEHFLHSGQVLGHEGVGVVRQVGEAVTHVQAGDRVGFGYTHEVCGICDHCISGTFVCHPLFPDGRGVVWNAGNVFKIPDGYDSANAAPLMCAGATVWTCLTEYGVRPTDRVGIMGIGGLGHLAIKLAAAMGCHVVVLSSSERKREEAMQFGASEYHVFSAGQDMKDFKPLKHLLLCVDFKPSAVPLLFMNVKGIRIQGSLVASRKSLKSLLQFAADKKIEPTIMKFPLNEAGIEDAMQTLRDGKMRYRGVLVRE</sequence>
<dbReference type="GO" id="GO:0016616">
    <property type="term" value="F:oxidoreductase activity, acting on the CH-OH group of donors, NAD or NADP as acceptor"/>
    <property type="evidence" value="ECO:0007669"/>
    <property type="project" value="InterPro"/>
</dbReference>
<dbReference type="InterPro" id="IPR036291">
    <property type="entry name" value="NAD(P)-bd_dom_sf"/>
</dbReference>
<evidence type="ECO:0000259" key="6">
    <source>
        <dbReference type="SMART" id="SM00829"/>
    </source>
</evidence>
<evidence type="ECO:0000313" key="7">
    <source>
        <dbReference type="EMBL" id="GMG32998.1"/>
    </source>
</evidence>
<dbReference type="Proteomes" id="UP001165205">
    <property type="component" value="Unassembled WGS sequence"/>
</dbReference>
<gene>
    <name evidence="7" type="ORF">Aory04_000860300</name>
</gene>
<accession>A0AAN4YMA1</accession>
<dbReference type="SUPFAM" id="SSF50129">
    <property type="entry name" value="GroES-like"/>
    <property type="match status" value="1"/>
</dbReference>
<dbReference type="InterPro" id="IPR013149">
    <property type="entry name" value="ADH-like_C"/>
</dbReference>
<dbReference type="SMART" id="SM00829">
    <property type="entry name" value="PKS_ER"/>
    <property type="match status" value="1"/>
</dbReference>
<dbReference type="FunFam" id="3.40.50.720:FF:000022">
    <property type="entry name" value="Cinnamyl alcohol dehydrogenase"/>
    <property type="match status" value="1"/>
</dbReference>
<keyword evidence="3 5" id="KW-0862">Zinc</keyword>
<dbReference type="PANTHER" id="PTHR42683">
    <property type="entry name" value="ALDEHYDE REDUCTASE"/>
    <property type="match status" value="1"/>
</dbReference>
<dbReference type="PROSITE" id="PS00059">
    <property type="entry name" value="ADH_ZINC"/>
    <property type="match status" value="1"/>
</dbReference>
<dbReference type="InterPro" id="IPR013154">
    <property type="entry name" value="ADH-like_N"/>
</dbReference>
<evidence type="ECO:0000256" key="4">
    <source>
        <dbReference type="ARBA" id="ARBA00023002"/>
    </source>
</evidence>
<dbReference type="InterPro" id="IPR020843">
    <property type="entry name" value="ER"/>
</dbReference>
<comment type="cofactor">
    <cofactor evidence="1 5">
        <name>Zn(2+)</name>
        <dbReference type="ChEBI" id="CHEBI:29105"/>
    </cofactor>
</comment>
<dbReference type="CDD" id="cd05283">
    <property type="entry name" value="CAD1"/>
    <property type="match status" value="1"/>
</dbReference>
<name>A0AAN4YMA1_ASPOZ</name>
<reference evidence="7" key="1">
    <citation type="submission" date="2023-04" db="EMBL/GenBank/DDBJ databases">
        <title>Aspergillus oryzae NBRC 4228.</title>
        <authorList>
            <person name="Ichikawa N."/>
            <person name="Sato H."/>
            <person name="Tonouchi N."/>
        </authorList>
    </citation>
    <scope>NUCLEOTIDE SEQUENCE</scope>
    <source>
        <strain evidence="7">NBRC 4228</strain>
    </source>
</reference>